<feature type="compositionally biased region" description="Basic and acidic residues" evidence="3">
    <location>
        <begin position="1"/>
        <end position="17"/>
    </location>
</feature>
<dbReference type="InterPro" id="IPR052916">
    <property type="entry name" value="Type-I_RE_MTase_Subunit"/>
</dbReference>
<feature type="region of interest" description="Disordered" evidence="3">
    <location>
        <begin position="1"/>
        <end position="22"/>
    </location>
</feature>
<dbReference type="InterPro" id="IPR029063">
    <property type="entry name" value="SAM-dependent_MTases_sf"/>
</dbReference>
<dbReference type="Pfam" id="PF02384">
    <property type="entry name" value="N6_Mtase"/>
    <property type="match status" value="1"/>
</dbReference>
<dbReference type="SUPFAM" id="SSF116734">
    <property type="entry name" value="DNA methylase specificity domain"/>
    <property type="match status" value="1"/>
</dbReference>
<proteinExistence type="predicted"/>
<dbReference type="InterPro" id="IPR003356">
    <property type="entry name" value="DNA_methylase_A-5"/>
</dbReference>
<dbReference type="Proteomes" id="UP001272987">
    <property type="component" value="Unassembled WGS sequence"/>
</dbReference>
<evidence type="ECO:0000259" key="4">
    <source>
        <dbReference type="Pfam" id="PF02384"/>
    </source>
</evidence>
<dbReference type="GO" id="GO:0008168">
    <property type="term" value="F:methyltransferase activity"/>
    <property type="evidence" value="ECO:0007669"/>
    <property type="project" value="UniProtKB-KW"/>
</dbReference>
<keyword evidence="1" id="KW-0680">Restriction system</keyword>
<dbReference type="InterPro" id="IPR044946">
    <property type="entry name" value="Restrct_endonuc_typeI_TRD_sf"/>
</dbReference>
<organism evidence="5 6">
    <name type="scientific">Streptomyces acidiscabies</name>
    <dbReference type="NCBI Taxonomy" id="42234"/>
    <lineage>
        <taxon>Bacteria</taxon>
        <taxon>Bacillati</taxon>
        <taxon>Actinomycetota</taxon>
        <taxon>Actinomycetes</taxon>
        <taxon>Kitasatosporales</taxon>
        <taxon>Streptomycetaceae</taxon>
        <taxon>Streptomyces</taxon>
    </lineage>
</organism>
<dbReference type="CDD" id="cd02440">
    <property type="entry name" value="AdoMet_MTases"/>
    <property type="match status" value="1"/>
</dbReference>
<dbReference type="Gene3D" id="3.40.50.150">
    <property type="entry name" value="Vaccinia Virus protein VP39"/>
    <property type="match status" value="1"/>
</dbReference>
<dbReference type="EMBL" id="JARAWP010000051">
    <property type="protein sequence ID" value="MDX3025637.1"/>
    <property type="molecule type" value="Genomic_DNA"/>
</dbReference>
<protein>
    <submittedName>
        <fullName evidence="5">N-6 DNA methylase</fullName>
    </submittedName>
</protein>
<reference evidence="5 6" key="1">
    <citation type="journal article" date="2023" name="Microb. Genom.">
        <title>Mesoterricola silvestris gen. nov., sp. nov., Mesoterricola sediminis sp. nov., Geothrix oryzae sp. nov., Geothrix edaphica sp. nov., Geothrix rubra sp. nov., and Geothrix limicola sp. nov., six novel members of Acidobacteriota isolated from soils.</title>
        <authorList>
            <person name="Weisberg A.J."/>
            <person name="Pearce E."/>
            <person name="Kramer C.G."/>
            <person name="Chang J.H."/>
            <person name="Clarke C.R."/>
        </authorList>
    </citation>
    <scope>NUCLEOTIDE SEQUENCE [LARGE SCALE GENOMIC DNA]</scope>
    <source>
        <strain evidence="5 6">NB05-1H</strain>
    </source>
</reference>
<evidence type="ECO:0000256" key="3">
    <source>
        <dbReference type="SAM" id="MobiDB-lite"/>
    </source>
</evidence>
<dbReference type="PRINTS" id="PR00507">
    <property type="entry name" value="N12N6MTFRASE"/>
</dbReference>
<sequence length="685" mass="73308">MPRQPRRDHVDQADGENRMTQQGRRVLVTLADIARIAGVGRAAASNWRRRHDDFPARVPDEGSDAHPKFLLDAVEKWLTAHGKNRGQADLPERLWLRIEALGNRDRMGLVIAETGWRLAPAAQPPAWPSRLPELSAAERKLVEDTAREGAQPGGSAAYHGLLQRWLSTHTRQITTTPQPLAEFMAALADRARPGGRPVRRVLDPACGTGTLLVAAARQWPGAKALELAGVDADPVLARLAAARLALTAEGAHSATLAADTLRDVIGPPAAGGPADVVLCNPPANDRDWGHAELATDRRWEFGQPSRTEPELAWIQHMVSVLEEDGTAVVVLPAAVASRRAGRRIRAGLLRAGVVRAVIALPPGAAAPYGVGLHLWVLHAPGRSPDGGRVLLADLTHCRHTPPSGGPQTIDWDTLRETVFAALEGNTPSGTVSAPVSLLLSEETDLAPARHMPPDVPADTDLNRQWAQFDRALGALQDTRNALSPLHVTFPQQGHTTPAVSVGELENAGVVTLTPGAPVPEDLLQRHPQPAPGVRVLARGQWWMTAQDAEHGERNGELTLTRPGDVVVATAHAAYDAWAETAPSVLGPHLCRLRADTGLLDPWFLAACLRGRASARQAGTHAAVHSRVNVRRLKVLRVPLAEQQRIGAVYRQLVAFETAAAHLAAATADVTESLSTLLALGRIGTT</sequence>
<feature type="domain" description="DNA methylase adenine-specific" evidence="4">
    <location>
        <begin position="157"/>
        <end position="393"/>
    </location>
</feature>
<evidence type="ECO:0000313" key="6">
    <source>
        <dbReference type="Proteomes" id="UP001272987"/>
    </source>
</evidence>
<dbReference type="Gene3D" id="3.90.220.20">
    <property type="entry name" value="DNA methylase specificity domains"/>
    <property type="match status" value="1"/>
</dbReference>
<keyword evidence="2" id="KW-0238">DNA-binding</keyword>
<evidence type="ECO:0000256" key="1">
    <source>
        <dbReference type="ARBA" id="ARBA00022747"/>
    </source>
</evidence>
<accession>A0ABU4MCV0</accession>
<name>A0ABU4MCV0_9ACTN</name>
<dbReference type="PANTHER" id="PTHR42998:SF1">
    <property type="entry name" value="TYPE I RESTRICTION ENZYME HINDI METHYLASE SUBUNIT"/>
    <property type="match status" value="1"/>
</dbReference>
<dbReference type="PANTHER" id="PTHR42998">
    <property type="entry name" value="TYPE I RESTRICTION ENZYME HINDVIIP M PROTEIN-RELATED"/>
    <property type="match status" value="1"/>
</dbReference>
<evidence type="ECO:0000313" key="5">
    <source>
        <dbReference type="EMBL" id="MDX3025637.1"/>
    </source>
</evidence>
<gene>
    <name evidence="5" type="ORF">PV666_48420</name>
</gene>
<comment type="caution">
    <text evidence="5">The sequence shown here is derived from an EMBL/GenBank/DDBJ whole genome shotgun (WGS) entry which is preliminary data.</text>
</comment>
<keyword evidence="6" id="KW-1185">Reference proteome</keyword>
<keyword evidence="5" id="KW-0808">Transferase</keyword>
<dbReference type="SUPFAM" id="SSF53335">
    <property type="entry name" value="S-adenosyl-L-methionine-dependent methyltransferases"/>
    <property type="match status" value="1"/>
</dbReference>
<dbReference type="RefSeq" id="WP_319167634.1">
    <property type="nucleotide sequence ID" value="NZ_JARAWP010000051.1"/>
</dbReference>
<evidence type="ECO:0000256" key="2">
    <source>
        <dbReference type="ARBA" id="ARBA00023125"/>
    </source>
</evidence>
<keyword evidence="5" id="KW-0489">Methyltransferase</keyword>
<dbReference type="GO" id="GO:0032259">
    <property type="term" value="P:methylation"/>
    <property type="evidence" value="ECO:0007669"/>
    <property type="project" value="UniProtKB-KW"/>
</dbReference>